<feature type="transmembrane region" description="Helical" evidence="10">
    <location>
        <begin position="136"/>
        <end position="156"/>
    </location>
</feature>
<comment type="similarity">
    <text evidence="10">Belongs to the UbiA prenyltransferase family. Protoheme IX farnesyltransferase subfamily.</text>
</comment>
<dbReference type="InterPro" id="IPR000537">
    <property type="entry name" value="UbiA_prenyltransferase"/>
</dbReference>
<dbReference type="GO" id="GO:0008495">
    <property type="term" value="F:protoheme IX farnesyltransferase activity"/>
    <property type="evidence" value="ECO:0007669"/>
    <property type="project" value="UniProtKB-UniRule"/>
</dbReference>
<dbReference type="OrthoDB" id="9814417at2"/>
<dbReference type="CDD" id="cd13957">
    <property type="entry name" value="PT_UbiA_Cox10"/>
    <property type="match status" value="1"/>
</dbReference>
<dbReference type="STRING" id="1385511.GCA_000425225_00902"/>
<dbReference type="PROSITE" id="PS00943">
    <property type="entry name" value="UBIA"/>
    <property type="match status" value="1"/>
</dbReference>
<organism evidence="11 12">
    <name type="scientific">Pontibacillus marinus BH030004 = DSM 16465</name>
    <dbReference type="NCBI Taxonomy" id="1385511"/>
    <lineage>
        <taxon>Bacteria</taxon>
        <taxon>Bacillati</taxon>
        <taxon>Bacillota</taxon>
        <taxon>Bacilli</taxon>
        <taxon>Bacillales</taxon>
        <taxon>Bacillaceae</taxon>
        <taxon>Pontibacillus</taxon>
    </lineage>
</organism>
<keyword evidence="4 10" id="KW-0808">Transferase</keyword>
<evidence type="ECO:0000256" key="6">
    <source>
        <dbReference type="ARBA" id="ARBA00022989"/>
    </source>
</evidence>
<feature type="transmembrane region" description="Helical" evidence="10">
    <location>
        <begin position="292"/>
        <end position="311"/>
    </location>
</feature>
<feature type="transmembrane region" description="Helical" evidence="10">
    <location>
        <begin position="195"/>
        <end position="213"/>
    </location>
</feature>
<feature type="transmembrane region" description="Helical" evidence="10">
    <location>
        <begin position="259"/>
        <end position="280"/>
    </location>
</feature>
<comment type="miscellaneous">
    <text evidence="10">Carbon 2 of the heme B porphyrin ring is defined according to the Fischer nomenclature.</text>
</comment>
<dbReference type="PANTHER" id="PTHR43448">
    <property type="entry name" value="PROTOHEME IX FARNESYLTRANSFERASE, MITOCHONDRIAL"/>
    <property type="match status" value="1"/>
</dbReference>
<reference evidence="11 12" key="1">
    <citation type="submission" date="2013-08" db="EMBL/GenBank/DDBJ databases">
        <authorList>
            <person name="Huang J."/>
            <person name="Wang G."/>
        </authorList>
    </citation>
    <scope>NUCLEOTIDE SEQUENCE [LARGE SCALE GENOMIC DNA]</scope>
    <source>
        <strain evidence="11 12">BH030004</strain>
    </source>
</reference>
<dbReference type="Pfam" id="PF01040">
    <property type="entry name" value="UbiA"/>
    <property type="match status" value="1"/>
</dbReference>
<dbReference type="GO" id="GO:0048034">
    <property type="term" value="P:heme O biosynthetic process"/>
    <property type="evidence" value="ECO:0007669"/>
    <property type="project" value="UniProtKB-UniRule"/>
</dbReference>
<dbReference type="UniPathway" id="UPA00834">
    <property type="reaction ID" value="UER00712"/>
</dbReference>
<dbReference type="Proteomes" id="UP000030403">
    <property type="component" value="Unassembled WGS sequence"/>
</dbReference>
<comment type="caution">
    <text evidence="11">The sequence shown here is derived from an EMBL/GenBank/DDBJ whole genome shotgun (WGS) entry which is preliminary data.</text>
</comment>
<accession>A0A0A5FTI0</accession>
<keyword evidence="6 10" id="KW-1133">Transmembrane helix</keyword>
<dbReference type="InterPro" id="IPR006369">
    <property type="entry name" value="Protohaem_IX_farnesylTrfase"/>
</dbReference>
<dbReference type="RefSeq" id="WP_027448154.1">
    <property type="nucleotide sequence ID" value="NZ_AVPF01000068.1"/>
</dbReference>
<evidence type="ECO:0000313" key="12">
    <source>
        <dbReference type="Proteomes" id="UP000030403"/>
    </source>
</evidence>
<evidence type="ECO:0000256" key="9">
    <source>
        <dbReference type="ARBA" id="ARBA00047690"/>
    </source>
</evidence>
<evidence type="ECO:0000256" key="10">
    <source>
        <dbReference type="HAMAP-Rule" id="MF_00154"/>
    </source>
</evidence>
<comment type="function">
    <text evidence="10">Converts heme B (protoheme IX) to heme O by substitution of the vinyl group on carbon 2 of heme B porphyrin ring with a hydroxyethyl farnesyl side group.</text>
</comment>
<dbReference type="EMBL" id="AVPF01000068">
    <property type="protein sequence ID" value="KGX84056.1"/>
    <property type="molecule type" value="Genomic_DNA"/>
</dbReference>
<gene>
    <name evidence="10" type="primary">ctaB</name>
    <name evidence="11" type="ORF">N783_19225</name>
</gene>
<evidence type="ECO:0000256" key="7">
    <source>
        <dbReference type="ARBA" id="ARBA00023133"/>
    </source>
</evidence>
<evidence type="ECO:0000256" key="2">
    <source>
        <dbReference type="ARBA" id="ARBA00004919"/>
    </source>
</evidence>
<sequence>MNNPRTMESTSQVMKHSTKEEGVHTNLWADILSLIKIGIINSNLMTTFAGFWLALHFTGLNFFNYWQEFLLVMVGTGLVIAGGCIINNYYDRDIDQVMSRTQNRPTVTGSIALKHILLMGIGTTAIGIILVSLTSLVAGLISAFGWFVYVVLYTMWSKRKYTINTVVGSFSGAVPPLIGWAAIDPSLQHPVAWGLFFIMFIWQTPHFLALAMKKTEEYREAGIPMLPVVHGFSITKRQIIIYVACLLPLPFYLHSLGTIFLIVASLLTIGWFAIGVAGFFMKNELKWATWMFVYSLNYLTILFVAMVVATLPNPF</sequence>
<dbReference type="Gene3D" id="1.10.357.140">
    <property type="entry name" value="UbiA prenyltransferase"/>
    <property type="match status" value="1"/>
</dbReference>
<keyword evidence="7 10" id="KW-0350">Heme biosynthesis</keyword>
<protein>
    <recommendedName>
        <fullName evidence="10">Protoheme IX farnesyltransferase</fullName>
        <ecNumber evidence="10">2.5.1.141</ecNumber>
    </recommendedName>
    <alternativeName>
        <fullName evidence="10">Heme B farnesyltransferase</fullName>
    </alternativeName>
    <alternativeName>
        <fullName evidence="10">Heme O synthase</fullName>
    </alternativeName>
</protein>
<dbReference type="AlphaFoldDB" id="A0A0A5FTI0"/>
<evidence type="ECO:0000256" key="5">
    <source>
        <dbReference type="ARBA" id="ARBA00022692"/>
    </source>
</evidence>
<evidence type="ECO:0000256" key="4">
    <source>
        <dbReference type="ARBA" id="ARBA00022679"/>
    </source>
</evidence>
<comment type="subunit">
    <text evidence="10">Interacts with CtaA.</text>
</comment>
<feature type="transmembrane region" description="Helical" evidence="10">
    <location>
        <begin position="163"/>
        <end position="183"/>
    </location>
</feature>
<dbReference type="InterPro" id="IPR030470">
    <property type="entry name" value="UbiA_prenylTrfase_CS"/>
</dbReference>
<keyword evidence="3 10" id="KW-1003">Cell membrane</keyword>
<evidence type="ECO:0000256" key="3">
    <source>
        <dbReference type="ARBA" id="ARBA00022475"/>
    </source>
</evidence>
<comment type="subcellular location">
    <subcellularLocation>
        <location evidence="1 10">Cell membrane</location>
        <topology evidence="1 10">Multi-pass membrane protein</topology>
    </subcellularLocation>
</comment>
<dbReference type="NCBIfam" id="TIGR01473">
    <property type="entry name" value="cyoE_ctaB"/>
    <property type="match status" value="1"/>
</dbReference>
<dbReference type="InterPro" id="IPR044878">
    <property type="entry name" value="UbiA_sf"/>
</dbReference>
<feature type="transmembrane region" description="Helical" evidence="10">
    <location>
        <begin position="111"/>
        <end position="130"/>
    </location>
</feature>
<evidence type="ECO:0000313" key="11">
    <source>
        <dbReference type="EMBL" id="KGX84056.1"/>
    </source>
</evidence>
<proteinExistence type="inferred from homology"/>
<dbReference type="EC" id="2.5.1.141" evidence="10"/>
<comment type="catalytic activity">
    <reaction evidence="9 10">
        <text>heme b + (2E,6E)-farnesyl diphosphate + H2O = Fe(II)-heme o + diphosphate</text>
        <dbReference type="Rhea" id="RHEA:28070"/>
        <dbReference type="ChEBI" id="CHEBI:15377"/>
        <dbReference type="ChEBI" id="CHEBI:33019"/>
        <dbReference type="ChEBI" id="CHEBI:60344"/>
        <dbReference type="ChEBI" id="CHEBI:60530"/>
        <dbReference type="ChEBI" id="CHEBI:175763"/>
        <dbReference type="EC" id="2.5.1.141"/>
    </reaction>
</comment>
<dbReference type="eggNOG" id="COG0109">
    <property type="taxonomic scope" value="Bacteria"/>
</dbReference>
<dbReference type="HAMAP" id="MF_00154">
    <property type="entry name" value="CyoE_CtaB"/>
    <property type="match status" value="1"/>
</dbReference>
<dbReference type="PANTHER" id="PTHR43448:SF2">
    <property type="entry name" value="PROTOHEME IX FARNESYLTRANSFERASE, MITOCHONDRIAL"/>
    <property type="match status" value="1"/>
</dbReference>
<dbReference type="GO" id="GO:0005886">
    <property type="term" value="C:plasma membrane"/>
    <property type="evidence" value="ECO:0007669"/>
    <property type="project" value="UniProtKB-SubCell"/>
</dbReference>
<feature type="transmembrane region" description="Helical" evidence="10">
    <location>
        <begin position="69"/>
        <end position="90"/>
    </location>
</feature>
<keyword evidence="8 10" id="KW-0472">Membrane</keyword>
<feature type="transmembrane region" description="Helical" evidence="10">
    <location>
        <begin position="234"/>
        <end position="253"/>
    </location>
</feature>
<name>A0A0A5FTI0_9BACI</name>
<keyword evidence="12" id="KW-1185">Reference proteome</keyword>
<keyword evidence="5 10" id="KW-0812">Transmembrane</keyword>
<comment type="pathway">
    <text evidence="2 10">Porphyrin-containing compound metabolism; heme O biosynthesis; heme O from protoheme: step 1/1.</text>
</comment>
<dbReference type="FunFam" id="1.10.357.140:FF:000001">
    <property type="entry name" value="Protoheme IX farnesyltransferase"/>
    <property type="match status" value="1"/>
</dbReference>
<evidence type="ECO:0000256" key="1">
    <source>
        <dbReference type="ARBA" id="ARBA00004651"/>
    </source>
</evidence>
<evidence type="ECO:0000256" key="8">
    <source>
        <dbReference type="ARBA" id="ARBA00023136"/>
    </source>
</evidence>